<dbReference type="SUPFAM" id="SSF52283">
    <property type="entry name" value="Formate/glycerate dehydrogenase catalytic domain-like"/>
    <property type="match status" value="1"/>
</dbReference>
<dbReference type="InterPro" id="IPR029752">
    <property type="entry name" value="D-isomer_DH_CS1"/>
</dbReference>
<dbReference type="Pfam" id="PF00389">
    <property type="entry name" value="2-Hacid_dh"/>
    <property type="match status" value="1"/>
</dbReference>
<evidence type="ECO:0000256" key="5">
    <source>
        <dbReference type="ARBA" id="ARBA00013143"/>
    </source>
</evidence>
<dbReference type="Gene3D" id="3.30.70.260">
    <property type="match status" value="1"/>
</dbReference>
<sequence length="387" mass="41102">MVNVHCLNNIASCGLDLFTADYNTESSYEDANAVLVRSAKMHDLDLSNNLVAIARAGAGVNNIPLEKCAEAGVVVFNTPGANANAVKEQVLATMLLASRDLIGGNKWVEENKADADIAKATEKAKKAFAGREIAGKKLGVIGLGAIGQLVANAAISLGMEVYGYDPYLSVAAALNLSREVKHVIDVNDIYKECNYITVHVPALDSTKGMIGKEAFELMQDGTVVINCARDVLVDEDVIGDYLKSGRVKCYVSDFPNPKTANMEGALVFPHLGASSAEAEDNCAVMAVKQIRDFIENGNIKNSVNYPACDLGVCPTESRVAVCHKNVPAVISKITSVMGAANVNIESMANASRGEYAYSLLDLDKQADTAVITELASIDGVIKVRVVK</sequence>
<dbReference type="InterPro" id="IPR036291">
    <property type="entry name" value="NAD(P)-bd_dom_sf"/>
</dbReference>
<dbReference type="InterPro" id="IPR002912">
    <property type="entry name" value="ACT_dom"/>
</dbReference>
<dbReference type="EC" id="1.1.1.95" evidence="5"/>
<dbReference type="SUPFAM" id="SSF55021">
    <property type="entry name" value="ACT-like"/>
    <property type="match status" value="1"/>
</dbReference>
<dbReference type="SUPFAM" id="SSF51735">
    <property type="entry name" value="NAD(P)-binding Rossmann-fold domains"/>
    <property type="match status" value="1"/>
</dbReference>
<accession>A0A1G9Z6N5</accession>
<keyword evidence="15" id="KW-1185">Reference proteome</keyword>
<dbReference type="PANTHER" id="PTHR42938">
    <property type="entry name" value="FORMATE DEHYDROGENASE 1"/>
    <property type="match status" value="1"/>
</dbReference>
<proteinExistence type="inferred from homology"/>
<dbReference type="EMBL" id="FNHZ01000007">
    <property type="protein sequence ID" value="SDN16233.1"/>
    <property type="molecule type" value="Genomic_DNA"/>
</dbReference>
<evidence type="ECO:0000256" key="3">
    <source>
        <dbReference type="ARBA" id="ARBA00005854"/>
    </source>
</evidence>
<dbReference type="Proteomes" id="UP000187651">
    <property type="component" value="Unassembled WGS sequence"/>
</dbReference>
<evidence type="ECO:0000313" key="14">
    <source>
        <dbReference type="EMBL" id="SDN16233.1"/>
    </source>
</evidence>
<comment type="pathway">
    <text evidence="2">Amino-acid biosynthesis; L-serine biosynthesis; L-serine from 3-phospho-D-glycerate: step 1/3.</text>
</comment>
<organism evidence="14 15">
    <name type="scientific">Lachnospira pectinoschiza</name>
    <dbReference type="NCBI Taxonomy" id="28052"/>
    <lineage>
        <taxon>Bacteria</taxon>
        <taxon>Bacillati</taxon>
        <taxon>Bacillota</taxon>
        <taxon>Clostridia</taxon>
        <taxon>Lachnospirales</taxon>
        <taxon>Lachnospiraceae</taxon>
        <taxon>Lachnospira</taxon>
    </lineage>
</organism>
<dbReference type="Gene3D" id="3.40.50.720">
    <property type="entry name" value="NAD(P)-binding Rossmann-like Domain"/>
    <property type="match status" value="2"/>
</dbReference>
<evidence type="ECO:0000256" key="1">
    <source>
        <dbReference type="ARBA" id="ARBA00003800"/>
    </source>
</evidence>
<evidence type="ECO:0000256" key="2">
    <source>
        <dbReference type="ARBA" id="ARBA00005216"/>
    </source>
</evidence>
<dbReference type="RefSeq" id="WP_074522036.1">
    <property type="nucleotide sequence ID" value="NZ_FNHZ01000007.1"/>
</dbReference>
<dbReference type="CDD" id="cd04901">
    <property type="entry name" value="ACT_3PGDH"/>
    <property type="match status" value="1"/>
</dbReference>
<keyword evidence="7 12" id="KW-0560">Oxidoreductase</keyword>
<protein>
    <recommendedName>
        <fullName evidence="6">D-3-phosphoglycerate dehydrogenase</fullName>
        <ecNumber evidence="4">1.1.1.399</ecNumber>
        <ecNumber evidence="5">1.1.1.95</ecNumber>
    </recommendedName>
    <alternativeName>
        <fullName evidence="9">2-oxoglutarate reductase</fullName>
    </alternativeName>
</protein>
<dbReference type="UniPathway" id="UPA00135">
    <property type="reaction ID" value="UER00196"/>
</dbReference>
<dbReference type="AlphaFoldDB" id="A0A1G9Z6N5"/>
<comment type="function">
    <text evidence="1">Catalyzes the reversible oxidation of 3-phospho-D-glycerate to 3-phosphonooxypyruvate, the first step of the phosphorylated L-serine biosynthesis pathway. Also catalyzes the reversible oxidation of 2-hydroxyglutarate to 2-oxoglutarate.</text>
</comment>
<dbReference type="OrthoDB" id="9805416at2"/>
<comment type="catalytic activity">
    <reaction evidence="11">
        <text>(2R)-3-phosphoglycerate + NAD(+) = 3-phosphooxypyruvate + NADH + H(+)</text>
        <dbReference type="Rhea" id="RHEA:12641"/>
        <dbReference type="ChEBI" id="CHEBI:15378"/>
        <dbReference type="ChEBI" id="CHEBI:18110"/>
        <dbReference type="ChEBI" id="CHEBI:57540"/>
        <dbReference type="ChEBI" id="CHEBI:57945"/>
        <dbReference type="ChEBI" id="CHEBI:58272"/>
        <dbReference type="EC" id="1.1.1.95"/>
    </reaction>
</comment>
<evidence type="ECO:0000256" key="6">
    <source>
        <dbReference type="ARBA" id="ARBA00021582"/>
    </source>
</evidence>
<evidence type="ECO:0000259" key="13">
    <source>
        <dbReference type="PROSITE" id="PS51671"/>
    </source>
</evidence>
<dbReference type="PROSITE" id="PS51671">
    <property type="entry name" value="ACT"/>
    <property type="match status" value="1"/>
</dbReference>
<dbReference type="InterPro" id="IPR006139">
    <property type="entry name" value="D-isomer_2_OHA_DH_cat_dom"/>
</dbReference>
<evidence type="ECO:0000313" key="15">
    <source>
        <dbReference type="Proteomes" id="UP000187651"/>
    </source>
</evidence>
<reference evidence="15" key="1">
    <citation type="submission" date="2016-10" db="EMBL/GenBank/DDBJ databases">
        <authorList>
            <person name="Varghese N."/>
            <person name="Submissions S."/>
        </authorList>
    </citation>
    <scope>NUCLEOTIDE SEQUENCE [LARGE SCALE GENOMIC DNA]</scope>
    <source>
        <strain evidence="15">M83</strain>
    </source>
</reference>
<dbReference type="PANTHER" id="PTHR42938:SF47">
    <property type="entry name" value="HYDROXYPYRUVATE REDUCTASE"/>
    <property type="match status" value="1"/>
</dbReference>
<evidence type="ECO:0000256" key="7">
    <source>
        <dbReference type="ARBA" id="ARBA00023002"/>
    </source>
</evidence>
<name>A0A1G9Z6N5_9FIRM</name>
<evidence type="ECO:0000256" key="10">
    <source>
        <dbReference type="ARBA" id="ARBA00048126"/>
    </source>
</evidence>
<gene>
    <name evidence="14" type="ORF">SAMN05216544_2023</name>
</gene>
<comment type="catalytic activity">
    <reaction evidence="10">
        <text>(R)-2-hydroxyglutarate + NAD(+) = 2-oxoglutarate + NADH + H(+)</text>
        <dbReference type="Rhea" id="RHEA:49612"/>
        <dbReference type="ChEBI" id="CHEBI:15378"/>
        <dbReference type="ChEBI" id="CHEBI:15801"/>
        <dbReference type="ChEBI" id="CHEBI:16810"/>
        <dbReference type="ChEBI" id="CHEBI:57540"/>
        <dbReference type="ChEBI" id="CHEBI:57945"/>
        <dbReference type="EC" id="1.1.1.399"/>
    </reaction>
</comment>
<keyword evidence="8" id="KW-0520">NAD</keyword>
<dbReference type="PROSITE" id="PS00065">
    <property type="entry name" value="D_2_HYDROXYACID_DH_1"/>
    <property type="match status" value="1"/>
</dbReference>
<evidence type="ECO:0000256" key="4">
    <source>
        <dbReference type="ARBA" id="ARBA00013001"/>
    </source>
</evidence>
<dbReference type="EC" id="1.1.1.399" evidence="4"/>
<evidence type="ECO:0000256" key="11">
    <source>
        <dbReference type="ARBA" id="ARBA00048731"/>
    </source>
</evidence>
<dbReference type="GO" id="GO:0051287">
    <property type="term" value="F:NAD binding"/>
    <property type="evidence" value="ECO:0007669"/>
    <property type="project" value="InterPro"/>
</dbReference>
<dbReference type="Pfam" id="PF02826">
    <property type="entry name" value="2-Hacid_dh_C"/>
    <property type="match status" value="1"/>
</dbReference>
<dbReference type="GO" id="GO:0004617">
    <property type="term" value="F:phosphoglycerate dehydrogenase activity"/>
    <property type="evidence" value="ECO:0007669"/>
    <property type="project" value="UniProtKB-EC"/>
</dbReference>
<evidence type="ECO:0000256" key="12">
    <source>
        <dbReference type="RuleBase" id="RU003719"/>
    </source>
</evidence>
<feature type="domain" description="ACT" evidence="13">
    <location>
        <begin position="318"/>
        <end position="387"/>
    </location>
</feature>
<dbReference type="InterPro" id="IPR045865">
    <property type="entry name" value="ACT-like_dom_sf"/>
</dbReference>
<comment type="similarity">
    <text evidence="3 12">Belongs to the D-isomer specific 2-hydroxyacid dehydrogenase family.</text>
</comment>
<evidence type="ECO:0000256" key="8">
    <source>
        <dbReference type="ARBA" id="ARBA00023027"/>
    </source>
</evidence>
<dbReference type="CDD" id="cd12174">
    <property type="entry name" value="PGDH_like_3"/>
    <property type="match status" value="1"/>
</dbReference>
<evidence type="ECO:0000256" key="9">
    <source>
        <dbReference type="ARBA" id="ARBA00030455"/>
    </source>
</evidence>
<dbReference type="InterPro" id="IPR006140">
    <property type="entry name" value="D-isomer_DH_NAD-bd"/>
</dbReference>